<evidence type="ECO:0000313" key="1">
    <source>
        <dbReference type="EMBL" id="PON55574.1"/>
    </source>
</evidence>
<gene>
    <name evidence="1" type="ORF">PanWU01x14_187540</name>
</gene>
<comment type="caution">
    <text evidence="1">The sequence shown here is derived from an EMBL/GenBank/DDBJ whole genome shotgun (WGS) entry which is preliminary data.</text>
</comment>
<sequence length="66" mass="7095">MSNPSLALVKSLTLNSIPSSSPKRFSITMILWVLLAIPTSFPKLSNLALIPTVTGASLALQNRQNM</sequence>
<keyword evidence="2" id="KW-1185">Reference proteome</keyword>
<dbReference type="Proteomes" id="UP000237105">
    <property type="component" value="Unassembled WGS sequence"/>
</dbReference>
<organism evidence="1 2">
    <name type="scientific">Parasponia andersonii</name>
    <name type="common">Sponia andersonii</name>
    <dbReference type="NCBI Taxonomy" id="3476"/>
    <lineage>
        <taxon>Eukaryota</taxon>
        <taxon>Viridiplantae</taxon>
        <taxon>Streptophyta</taxon>
        <taxon>Embryophyta</taxon>
        <taxon>Tracheophyta</taxon>
        <taxon>Spermatophyta</taxon>
        <taxon>Magnoliopsida</taxon>
        <taxon>eudicotyledons</taxon>
        <taxon>Gunneridae</taxon>
        <taxon>Pentapetalae</taxon>
        <taxon>rosids</taxon>
        <taxon>fabids</taxon>
        <taxon>Rosales</taxon>
        <taxon>Cannabaceae</taxon>
        <taxon>Parasponia</taxon>
    </lineage>
</organism>
<dbReference type="AlphaFoldDB" id="A0A2P5C3M5"/>
<evidence type="ECO:0000313" key="2">
    <source>
        <dbReference type="Proteomes" id="UP000237105"/>
    </source>
</evidence>
<accession>A0A2P5C3M5</accession>
<proteinExistence type="predicted"/>
<name>A0A2P5C3M5_PARAD</name>
<reference evidence="2" key="1">
    <citation type="submission" date="2016-06" db="EMBL/GenBank/DDBJ databases">
        <title>Parallel loss of symbiosis genes in relatives of nitrogen-fixing non-legume Parasponia.</title>
        <authorList>
            <person name="Van Velzen R."/>
            <person name="Holmer R."/>
            <person name="Bu F."/>
            <person name="Rutten L."/>
            <person name="Van Zeijl A."/>
            <person name="Liu W."/>
            <person name="Santuari L."/>
            <person name="Cao Q."/>
            <person name="Sharma T."/>
            <person name="Shen D."/>
            <person name="Roswanjaya Y."/>
            <person name="Wardhani T."/>
            <person name="Kalhor M.S."/>
            <person name="Jansen J."/>
            <person name="Van den Hoogen J."/>
            <person name="Gungor B."/>
            <person name="Hartog M."/>
            <person name="Hontelez J."/>
            <person name="Verver J."/>
            <person name="Yang W.-C."/>
            <person name="Schijlen E."/>
            <person name="Repin R."/>
            <person name="Schilthuizen M."/>
            <person name="Schranz E."/>
            <person name="Heidstra R."/>
            <person name="Miyata K."/>
            <person name="Fedorova E."/>
            <person name="Kohlen W."/>
            <person name="Bisseling T."/>
            <person name="Smit S."/>
            <person name="Geurts R."/>
        </authorList>
    </citation>
    <scope>NUCLEOTIDE SEQUENCE [LARGE SCALE GENOMIC DNA]</scope>
    <source>
        <strain evidence="2">cv. WU1-14</strain>
    </source>
</reference>
<dbReference type="EMBL" id="JXTB01000182">
    <property type="protein sequence ID" value="PON55574.1"/>
    <property type="molecule type" value="Genomic_DNA"/>
</dbReference>
<dbReference type="OrthoDB" id="10585500at2759"/>
<protein>
    <submittedName>
        <fullName evidence="1">Uncharacterized protein</fullName>
    </submittedName>
</protein>